<feature type="transmembrane region" description="Helical" evidence="1">
    <location>
        <begin position="87"/>
        <end position="108"/>
    </location>
</feature>
<evidence type="ECO:0000256" key="1">
    <source>
        <dbReference type="SAM" id="Phobius"/>
    </source>
</evidence>
<feature type="transmembrane region" description="Helical" evidence="1">
    <location>
        <begin position="55"/>
        <end position="75"/>
    </location>
</feature>
<evidence type="ECO:0000313" key="2">
    <source>
        <dbReference type="EMBL" id="RFU88632.1"/>
    </source>
</evidence>
<organism evidence="2 3">
    <name type="scientific">Streptomyces triticagri</name>
    <dbReference type="NCBI Taxonomy" id="2293568"/>
    <lineage>
        <taxon>Bacteria</taxon>
        <taxon>Bacillati</taxon>
        <taxon>Actinomycetota</taxon>
        <taxon>Actinomycetes</taxon>
        <taxon>Kitasatosporales</taxon>
        <taxon>Streptomycetaceae</taxon>
        <taxon>Streptomyces</taxon>
    </lineage>
</organism>
<name>A0A372MCH1_9ACTN</name>
<dbReference type="AlphaFoldDB" id="A0A372MCH1"/>
<keyword evidence="1" id="KW-1133">Transmembrane helix</keyword>
<protein>
    <submittedName>
        <fullName evidence="2">Uncharacterized protein</fullName>
    </submittedName>
</protein>
<sequence>MTTMTSRTAMHLGLALTAAVAVVPLADLATADSIASHVRDAYPHWSASEVAKDRTAITAYLGIVGLLGIPCWLWAIRWARRGSRHALALAGTLFAAGSCLALFGLTYASAPYDRVLPLSYGLLGLLPCLAGLAAVVLLRRERSASRATAPAPTGAAPSRVR</sequence>
<keyword evidence="1" id="KW-0812">Transmembrane</keyword>
<accession>A0A372MCH1</accession>
<keyword evidence="1" id="KW-0472">Membrane</keyword>
<dbReference type="EMBL" id="QUAK01000005">
    <property type="protein sequence ID" value="RFU88632.1"/>
    <property type="molecule type" value="Genomic_DNA"/>
</dbReference>
<reference evidence="2 3" key="1">
    <citation type="submission" date="2018-08" db="EMBL/GenBank/DDBJ databases">
        <title>Isolation, diversity and antifungal activity of Actinobacteria from wheat.</title>
        <authorList>
            <person name="Han C."/>
        </authorList>
    </citation>
    <scope>NUCLEOTIDE SEQUENCE [LARGE SCALE GENOMIC DNA]</scope>
    <source>
        <strain evidence="2 3">NEAU-YY421</strain>
    </source>
</reference>
<comment type="caution">
    <text evidence="2">The sequence shown here is derived from an EMBL/GenBank/DDBJ whole genome shotgun (WGS) entry which is preliminary data.</text>
</comment>
<gene>
    <name evidence="2" type="ORF">DY218_00660</name>
</gene>
<dbReference type="Proteomes" id="UP000263094">
    <property type="component" value="Unassembled WGS sequence"/>
</dbReference>
<feature type="transmembrane region" description="Helical" evidence="1">
    <location>
        <begin position="120"/>
        <end position="138"/>
    </location>
</feature>
<keyword evidence="3" id="KW-1185">Reference proteome</keyword>
<proteinExistence type="predicted"/>
<evidence type="ECO:0000313" key="3">
    <source>
        <dbReference type="Proteomes" id="UP000263094"/>
    </source>
</evidence>